<dbReference type="Proteomes" id="UP000823749">
    <property type="component" value="Chromosome 5"/>
</dbReference>
<evidence type="ECO:0000259" key="4">
    <source>
        <dbReference type="Pfam" id="PF14214"/>
    </source>
</evidence>
<evidence type="ECO:0000313" key="6">
    <source>
        <dbReference type="EMBL" id="KAG5550491.1"/>
    </source>
</evidence>
<evidence type="ECO:0000259" key="3">
    <source>
        <dbReference type="Pfam" id="PF05970"/>
    </source>
</evidence>
<feature type="domain" description="DNA helicase Pif1-like 2B" evidence="5">
    <location>
        <begin position="884"/>
        <end position="929"/>
    </location>
</feature>
<keyword evidence="1" id="KW-0378">Hydrolase</keyword>
<comment type="caution">
    <text evidence="6">The sequence shown here is derived from an EMBL/GenBank/DDBJ whole genome shotgun (WGS) entry which is preliminary data.</text>
</comment>
<keyword evidence="1" id="KW-0547">Nucleotide-binding</keyword>
<dbReference type="GO" id="GO:0005524">
    <property type="term" value="F:ATP binding"/>
    <property type="evidence" value="ECO:0007669"/>
    <property type="project" value="UniProtKB-KW"/>
</dbReference>
<dbReference type="Pfam" id="PF14214">
    <property type="entry name" value="Helitron_like_N"/>
    <property type="match status" value="1"/>
</dbReference>
<dbReference type="EMBL" id="JACTNZ010000005">
    <property type="protein sequence ID" value="KAG5550491.1"/>
    <property type="molecule type" value="Genomic_DNA"/>
</dbReference>
<dbReference type="InterPro" id="IPR049163">
    <property type="entry name" value="Pif1-like_2B_dom"/>
</dbReference>
<name>A0AAV6KDB2_9ERIC</name>
<dbReference type="GO" id="GO:0000723">
    <property type="term" value="P:telomere maintenance"/>
    <property type="evidence" value="ECO:0007669"/>
    <property type="project" value="InterPro"/>
</dbReference>
<dbReference type="PANTHER" id="PTHR10492">
    <property type="match status" value="1"/>
</dbReference>
<comment type="cofactor">
    <cofactor evidence="1">
        <name>Mg(2+)</name>
        <dbReference type="ChEBI" id="CHEBI:18420"/>
    </cofactor>
</comment>
<feature type="compositionally biased region" description="Polar residues" evidence="2">
    <location>
        <begin position="1262"/>
        <end position="1278"/>
    </location>
</feature>
<evidence type="ECO:0000256" key="2">
    <source>
        <dbReference type="SAM" id="MobiDB-lite"/>
    </source>
</evidence>
<keyword evidence="1" id="KW-0234">DNA repair</keyword>
<dbReference type="SUPFAM" id="SSF52540">
    <property type="entry name" value="P-loop containing nucleoside triphosphate hydrolases"/>
    <property type="match status" value="2"/>
</dbReference>
<dbReference type="Gene3D" id="3.40.50.300">
    <property type="entry name" value="P-loop containing nucleotide triphosphate hydrolases"/>
    <property type="match status" value="1"/>
</dbReference>
<feature type="domain" description="Helitron helicase-like" evidence="4">
    <location>
        <begin position="3"/>
        <end position="182"/>
    </location>
</feature>
<protein>
    <recommendedName>
        <fullName evidence="1">ATP-dependent DNA helicase</fullName>
        <ecNumber evidence="1">5.6.2.3</ecNumber>
    </recommendedName>
</protein>
<organism evidence="6 7">
    <name type="scientific">Rhododendron griersonianum</name>
    <dbReference type="NCBI Taxonomy" id="479676"/>
    <lineage>
        <taxon>Eukaryota</taxon>
        <taxon>Viridiplantae</taxon>
        <taxon>Streptophyta</taxon>
        <taxon>Embryophyta</taxon>
        <taxon>Tracheophyta</taxon>
        <taxon>Spermatophyta</taxon>
        <taxon>Magnoliopsida</taxon>
        <taxon>eudicotyledons</taxon>
        <taxon>Gunneridae</taxon>
        <taxon>Pentapetalae</taxon>
        <taxon>asterids</taxon>
        <taxon>Ericales</taxon>
        <taxon>Ericaceae</taxon>
        <taxon>Ericoideae</taxon>
        <taxon>Rhodoreae</taxon>
        <taxon>Rhododendron</taxon>
    </lineage>
</organism>
<proteinExistence type="inferred from homology"/>
<reference evidence="6" key="1">
    <citation type="submission" date="2020-08" db="EMBL/GenBank/DDBJ databases">
        <title>Plant Genome Project.</title>
        <authorList>
            <person name="Zhang R.-G."/>
        </authorList>
    </citation>
    <scope>NUCLEOTIDE SEQUENCE</scope>
    <source>
        <strain evidence="6">WSP0</strain>
        <tissue evidence="6">Leaf</tissue>
    </source>
</reference>
<gene>
    <name evidence="6" type="ORF">RHGRI_015458</name>
</gene>
<comment type="similarity">
    <text evidence="1">Belongs to the helicase family.</text>
</comment>
<dbReference type="InterPro" id="IPR027417">
    <property type="entry name" value="P-loop_NTPase"/>
</dbReference>
<feature type="domain" description="DNA helicase Pif1-like DEAD-box helicase" evidence="3">
    <location>
        <begin position="586"/>
        <end position="789"/>
    </location>
</feature>
<dbReference type="CDD" id="cd18809">
    <property type="entry name" value="SF1_C_RecD"/>
    <property type="match status" value="1"/>
</dbReference>
<dbReference type="GO" id="GO:0016787">
    <property type="term" value="F:hydrolase activity"/>
    <property type="evidence" value="ECO:0007669"/>
    <property type="project" value="UniProtKB-KW"/>
</dbReference>
<keyword evidence="1" id="KW-0227">DNA damage</keyword>
<sequence length="1638" mass="185438">MEFYSHRLFERDTEYSTILRGCKLFQEFLVDAWAATEQNRLTYYKLNQSRLRTSLYHDLADIGPDGLNPDQIGQRMVLPSSFTGGPRHMFEIFQDSMAITRYNHHPDIFLTMTANPKWPEISSALLPHQTAVDRPDLVARVFELKRKALMKEIDKNKVFGQKVAHVYTIEFQKRGLPHMHVLFFLIGRDKIRTCAQVDKLVCAEFPNPEDDPELFETVKSCMVHGPCGVRNPHATCMENGKCTKRYPRAFSETTTMDENGYPIYRRRNDGKVYIVRGQEVDNRDVVPYNPHLSKMFNCHINVEVCAGMRCVKYIHKYIYKGHDRATMVLGSVNEIKQYLDGRYIGPPEAAWRIFGHHMHEEVPIVTQLALHLPGMHRVNYNPRESLEDIIARAAIEKSTLTGFFSWYASNPDSTPYTYQEFPQYFVWDKKNNVWTPRKSGYAIGRMYFASPNCDDDEWVQCLEEAAIMKSGYQLRRLFCVILTQCSPLQPLELWKRFSKHICDDLAHKIRTLFAIPNPTEGQIEDYGLYLLNQMLGETGKSLHDFPPMPQPIENWSTVAGNRLIIKHRQLQIQAQQADTETNIGRLNSEQRNAYDAILCSVFEKKGTTFFLNGGAGTGKTFLYNTIAQKCRALGHIVVTVASSGIASLLLEGGRTAHSTFSIPLDVLENSVCGFTKQSIQAELFRETKMIIWDEVPMQHKYCVEAVERTLRDIRDNPKPFGGITVVLGGDFRQILPVVPKGVREEIVNASLRRSDLWDDIRVLTLSLNMRLNTTDPRNAAFANFLMEIGTNPQEVVHLPTTIGRCQDLNELLSTVYPQLGVANVSTPTFLTERTILSARNDDVNAINCTALTIFPGNSYTYLAADKMSEDDGTDRSITNRYPNEYLNTLDPTGLPPFKLQLKAGCPIILLRNIAPKDGLCNGTRMMVVRCGYRIIEVKILTGAKFDELAFIPRISLSPSSSDFPFHMTRRQFPVRLAYAMTINKSQGQSVKFVGVDLRTPVFSHGQLYVALSRCTSFDRIRMKMNTHIGVSFCLHVFDADDLFGKEAPTTKAKFTVSLPSISDEDLNVCPTSERVSLQENAVEASEEQNTEIDPINDVVGLVVTVTEHRSTRHGESMPQVGKEISKSSMGQRARREREQILKQSTMVSGKENTQAQPLQEINVGVPLDERCANIVNSDTRMADIIAQTRQKSSYADKGKGLLTYAKEKETSLVEPLRERNVGVAIHEERNVNVMRINEVPNGSIISKKSLAQRARRERERNLNQGHSYPSRQRSQLGRTNERLQPIPQADPPSLTPIRRPLNCFGQGSIETQSIQKRQRVAQTSTSLPFMPSTSSTKHTNRPDITDQVELCCEDELEVPINSERPTRTHIIPVRHNLGNMDIQCDHCKALHWMDERLAKSSISNPLFGTCCFKGKIRLPTLITPPPPIRALYDGDDDRSISFRKHAREYNATNAFTSLGATLDPRVLTGRGPTSFTIHGELRHRAGSLLPPQGKEASYAQLYIYDPAPALEVRSRRNQHLRKDVLQTIQETLLQVNPFVEKFRQAHAILDQLGVAGQTLPAHLHYSSSKDRRRYNLPTADEIAVVIPGDGTKACGMRDIILHLRGDNQLMQINECHPAYLPLHSSCYSHVENLDGHLI</sequence>
<dbReference type="EC" id="5.6.2.3" evidence="1"/>
<dbReference type="GO" id="GO:0006310">
    <property type="term" value="P:DNA recombination"/>
    <property type="evidence" value="ECO:0007669"/>
    <property type="project" value="UniProtKB-KW"/>
</dbReference>
<dbReference type="GO" id="GO:0043139">
    <property type="term" value="F:5'-3' DNA helicase activity"/>
    <property type="evidence" value="ECO:0007669"/>
    <property type="project" value="UniProtKB-EC"/>
</dbReference>
<dbReference type="InterPro" id="IPR025476">
    <property type="entry name" value="Helitron_helicase-like"/>
</dbReference>
<dbReference type="PANTHER" id="PTHR10492:SF57">
    <property type="entry name" value="ATP-DEPENDENT DNA HELICASE"/>
    <property type="match status" value="1"/>
</dbReference>
<evidence type="ECO:0000313" key="7">
    <source>
        <dbReference type="Proteomes" id="UP000823749"/>
    </source>
</evidence>
<feature type="region of interest" description="Disordered" evidence="2">
    <location>
        <begin position="1109"/>
        <end position="1133"/>
    </location>
</feature>
<keyword evidence="1" id="KW-0067">ATP-binding</keyword>
<evidence type="ECO:0000256" key="1">
    <source>
        <dbReference type="RuleBase" id="RU363044"/>
    </source>
</evidence>
<dbReference type="InterPro" id="IPR010285">
    <property type="entry name" value="DNA_helicase_pif1-like_DEAD"/>
</dbReference>
<dbReference type="GO" id="GO:0006281">
    <property type="term" value="P:DNA repair"/>
    <property type="evidence" value="ECO:0007669"/>
    <property type="project" value="UniProtKB-KW"/>
</dbReference>
<keyword evidence="7" id="KW-1185">Reference proteome</keyword>
<accession>A0AAV6KDB2</accession>
<keyword evidence="1" id="KW-0347">Helicase</keyword>
<keyword evidence="1" id="KW-0233">DNA recombination</keyword>
<comment type="catalytic activity">
    <reaction evidence="1">
        <text>ATP + H2O = ADP + phosphate + H(+)</text>
        <dbReference type="Rhea" id="RHEA:13065"/>
        <dbReference type="ChEBI" id="CHEBI:15377"/>
        <dbReference type="ChEBI" id="CHEBI:15378"/>
        <dbReference type="ChEBI" id="CHEBI:30616"/>
        <dbReference type="ChEBI" id="CHEBI:43474"/>
        <dbReference type="ChEBI" id="CHEBI:456216"/>
        <dbReference type="EC" id="5.6.2.3"/>
    </reaction>
</comment>
<evidence type="ECO:0000259" key="5">
    <source>
        <dbReference type="Pfam" id="PF21530"/>
    </source>
</evidence>
<dbReference type="Pfam" id="PF21530">
    <property type="entry name" value="Pif1_2B_dom"/>
    <property type="match status" value="1"/>
</dbReference>
<dbReference type="Pfam" id="PF05970">
    <property type="entry name" value="PIF1"/>
    <property type="match status" value="1"/>
</dbReference>
<feature type="region of interest" description="Disordered" evidence="2">
    <location>
        <begin position="1247"/>
        <end position="1297"/>
    </location>
</feature>